<dbReference type="Gene3D" id="1.20.81.30">
    <property type="entry name" value="Type II secretion system (T2SS), domain F"/>
    <property type="match status" value="2"/>
</dbReference>
<name>A0A4R6XSG3_9GAMM</name>
<dbReference type="EMBL" id="SNZB01000002">
    <property type="protein sequence ID" value="TDR22706.1"/>
    <property type="molecule type" value="Genomic_DNA"/>
</dbReference>
<gene>
    <name evidence="10" type="ORF">C8D91_1199</name>
</gene>
<comment type="caution">
    <text evidence="10">The sequence shown here is derived from an EMBL/GenBank/DDBJ whole genome shotgun (WGS) entry which is preliminary data.</text>
</comment>
<evidence type="ECO:0000256" key="6">
    <source>
        <dbReference type="ARBA" id="ARBA00022989"/>
    </source>
</evidence>
<evidence type="ECO:0000259" key="9">
    <source>
        <dbReference type="Pfam" id="PF00482"/>
    </source>
</evidence>
<organism evidence="10 11">
    <name type="scientific">Marinicella litoralis</name>
    <dbReference type="NCBI Taxonomy" id="644220"/>
    <lineage>
        <taxon>Bacteria</taxon>
        <taxon>Pseudomonadati</taxon>
        <taxon>Pseudomonadota</taxon>
        <taxon>Gammaproteobacteria</taxon>
        <taxon>Lysobacterales</taxon>
        <taxon>Marinicellaceae</taxon>
        <taxon>Marinicella</taxon>
    </lineage>
</organism>
<evidence type="ECO:0000256" key="8">
    <source>
        <dbReference type="SAM" id="Phobius"/>
    </source>
</evidence>
<evidence type="ECO:0000256" key="7">
    <source>
        <dbReference type="ARBA" id="ARBA00023136"/>
    </source>
</evidence>
<evidence type="ECO:0000256" key="2">
    <source>
        <dbReference type="ARBA" id="ARBA00005745"/>
    </source>
</evidence>
<feature type="domain" description="Type II secretion system protein GspF" evidence="9">
    <location>
        <begin position="275"/>
        <end position="397"/>
    </location>
</feature>
<dbReference type="Pfam" id="PF00482">
    <property type="entry name" value="T2SSF"/>
    <property type="match status" value="2"/>
</dbReference>
<evidence type="ECO:0000256" key="1">
    <source>
        <dbReference type="ARBA" id="ARBA00004429"/>
    </source>
</evidence>
<evidence type="ECO:0000313" key="11">
    <source>
        <dbReference type="Proteomes" id="UP000295724"/>
    </source>
</evidence>
<accession>A0A4R6XSG3</accession>
<keyword evidence="3" id="KW-1003">Cell membrane</keyword>
<proteinExistence type="inferred from homology"/>
<comment type="similarity">
    <text evidence="2">Belongs to the GSP F family.</text>
</comment>
<feature type="transmembrane region" description="Helical" evidence="8">
    <location>
        <begin position="221"/>
        <end position="243"/>
    </location>
</feature>
<dbReference type="GO" id="GO:0015628">
    <property type="term" value="P:protein secretion by the type II secretion system"/>
    <property type="evidence" value="ECO:0007669"/>
    <property type="project" value="InterPro"/>
</dbReference>
<dbReference type="InterPro" id="IPR018076">
    <property type="entry name" value="T2SS_GspF_dom"/>
</dbReference>
<protein>
    <submittedName>
        <fullName evidence="10">General secretion pathway protein F</fullName>
    </submittedName>
</protein>
<dbReference type="NCBIfam" id="TIGR02120">
    <property type="entry name" value="GspF"/>
    <property type="match status" value="1"/>
</dbReference>
<keyword evidence="7 8" id="KW-0472">Membrane</keyword>
<dbReference type="GO" id="GO:0015627">
    <property type="term" value="C:type II protein secretion system complex"/>
    <property type="evidence" value="ECO:0007669"/>
    <property type="project" value="InterPro"/>
</dbReference>
<feature type="transmembrane region" description="Helical" evidence="8">
    <location>
        <begin position="171"/>
        <end position="194"/>
    </location>
</feature>
<feature type="domain" description="Type II secretion system protein GspF" evidence="9">
    <location>
        <begin position="73"/>
        <end position="195"/>
    </location>
</feature>
<dbReference type="GO" id="GO:0005886">
    <property type="term" value="C:plasma membrane"/>
    <property type="evidence" value="ECO:0007669"/>
    <property type="project" value="UniProtKB-SubCell"/>
</dbReference>
<sequence length="406" mass="44763">MEAFEYNSIDAKGKQKKGIIQADNEKQARQLLRNQALTPIQVSLVVEKPHANEPINGRTQRLSMKKNELPLLIRQLATLVQAGLPIDDALKTLIEQSENKNSERILSTVHAKVMEGQSLASAMRIFPKAFDELVATSIEAGEQSGHLEEVLLQLADYLETRDEMGKQSVSALIYPLILVLTAIAVVAGLMVYIVPKVIQVFESTQVQLPLMTRTLISLSDFLATYGIYLLALLLLLVFGFIVLQNYPPFKLAWHRFLLKIPGIGRLIRVSQAARFTRTLGILTQSAVPIVSALSLSRQVVKNEVIKQACEQTAAAVREGSGLAQAMKNSGQFPPLSVKLVHSGEQSGQLSQMLVRTAMVQEKDVENRLKTLIGAIQPLAILFVGVMVLFIVLAMLLPIFQINTIVK</sequence>
<dbReference type="PANTHER" id="PTHR30012:SF0">
    <property type="entry name" value="TYPE II SECRETION SYSTEM PROTEIN F-RELATED"/>
    <property type="match status" value="1"/>
</dbReference>
<evidence type="ECO:0000256" key="4">
    <source>
        <dbReference type="ARBA" id="ARBA00022519"/>
    </source>
</evidence>
<dbReference type="PRINTS" id="PR00812">
    <property type="entry name" value="BCTERIALGSPF"/>
</dbReference>
<dbReference type="InterPro" id="IPR011850">
    <property type="entry name" value="T2SS_GspF"/>
</dbReference>
<keyword evidence="4" id="KW-0997">Cell inner membrane</keyword>
<keyword evidence="6 8" id="KW-1133">Transmembrane helix</keyword>
<dbReference type="Proteomes" id="UP000295724">
    <property type="component" value="Unassembled WGS sequence"/>
</dbReference>
<keyword evidence="5 8" id="KW-0812">Transmembrane</keyword>
<evidence type="ECO:0000256" key="3">
    <source>
        <dbReference type="ARBA" id="ARBA00022475"/>
    </source>
</evidence>
<dbReference type="InterPro" id="IPR003004">
    <property type="entry name" value="GspF/PilC"/>
</dbReference>
<dbReference type="InterPro" id="IPR042094">
    <property type="entry name" value="T2SS_GspF_sf"/>
</dbReference>
<keyword evidence="11" id="KW-1185">Reference proteome</keyword>
<dbReference type="AlphaFoldDB" id="A0A4R6XSG3"/>
<dbReference type="OrthoDB" id="9805682at2"/>
<dbReference type="FunFam" id="1.20.81.30:FF:000001">
    <property type="entry name" value="Type II secretion system protein F"/>
    <property type="match status" value="2"/>
</dbReference>
<evidence type="ECO:0000313" key="10">
    <source>
        <dbReference type="EMBL" id="TDR22706.1"/>
    </source>
</evidence>
<comment type="subcellular location">
    <subcellularLocation>
        <location evidence="1">Cell inner membrane</location>
        <topology evidence="1">Multi-pass membrane protein</topology>
    </subcellularLocation>
</comment>
<dbReference type="RefSeq" id="WP_099019326.1">
    <property type="nucleotide sequence ID" value="NZ_NIHB01000002.1"/>
</dbReference>
<dbReference type="PANTHER" id="PTHR30012">
    <property type="entry name" value="GENERAL SECRETION PATHWAY PROTEIN"/>
    <property type="match status" value="1"/>
</dbReference>
<feature type="transmembrane region" description="Helical" evidence="8">
    <location>
        <begin position="378"/>
        <end position="399"/>
    </location>
</feature>
<reference evidence="10 11" key="1">
    <citation type="submission" date="2019-03" db="EMBL/GenBank/DDBJ databases">
        <title>Genomic Encyclopedia of Type Strains, Phase IV (KMG-IV): sequencing the most valuable type-strain genomes for metagenomic binning, comparative biology and taxonomic classification.</title>
        <authorList>
            <person name="Goeker M."/>
        </authorList>
    </citation>
    <scope>NUCLEOTIDE SEQUENCE [LARGE SCALE GENOMIC DNA]</scope>
    <source>
        <strain evidence="10 11">DSM 25488</strain>
    </source>
</reference>
<evidence type="ECO:0000256" key="5">
    <source>
        <dbReference type="ARBA" id="ARBA00022692"/>
    </source>
</evidence>